<dbReference type="Gramene" id="AUR62008167-RA">
    <property type="protein sequence ID" value="AUR62008167-RA:cds"/>
    <property type="gene ID" value="AUR62008167"/>
</dbReference>
<name>A0A803L8H8_CHEQI</name>
<evidence type="ECO:0000256" key="8">
    <source>
        <dbReference type="ARBA" id="ARBA00023136"/>
    </source>
</evidence>
<evidence type="ECO:0000256" key="5">
    <source>
        <dbReference type="ARBA" id="ARBA00022677"/>
    </source>
</evidence>
<dbReference type="GO" id="GO:0012511">
    <property type="term" value="C:monolayer-surrounded lipid storage body"/>
    <property type="evidence" value="ECO:0007669"/>
    <property type="project" value="InterPro"/>
</dbReference>
<dbReference type="EnsemblPlants" id="AUR62008167-RA">
    <property type="protein sequence ID" value="AUR62008167-RA:cds"/>
    <property type="gene ID" value="AUR62008167"/>
</dbReference>
<sequence>MADQSYRQDIYLRGSQGQGQDLQQRGQEAVQSFKHFLHEKAPSSSNVVAFATILPLGGFLLGLSGLAFVGSLIGLALTTPLFVLFSPVIVPAVLTIGLVVLGFLVAGGFGITGLSAFSWIINYFRGYEMGHAAGMDMDHVSRWAHDKAGDMGHRVKEMGQGIKDRVRGE</sequence>
<dbReference type="GeneID" id="110700348"/>
<keyword evidence="5" id="KW-0551">Lipid droplet</keyword>
<reference evidence="10" key="2">
    <citation type="submission" date="2021-03" db="UniProtKB">
        <authorList>
            <consortium name="EnsemblPlants"/>
        </authorList>
    </citation>
    <scope>IDENTIFICATION</scope>
</reference>
<feature type="transmembrane region" description="Helical" evidence="9">
    <location>
        <begin position="88"/>
        <end position="121"/>
    </location>
</feature>
<evidence type="ECO:0000256" key="1">
    <source>
        <dbReference type="ARBA" id="ARBA00002582"/>
    </source>
</evidence>
<dbReference type="Pfam" id="PF01277">
    <property type="entry name" value="Oleosin"/>
    <property type="match status" value="1"/>
</dbReference>
<dbReference type="GO" id="GO:0010344">
    <property type="term" value="P:seed oilbody biogenesis"/>
    <property type="evidence" value="ECO:0007669"/>
    <property type="project" value="TreeGrafter"/>
</dbReference>
<dbReference type="PANTHER" id="PTHR33203:SF44">
    <property type="entry name" value="OLEOSIN 20.3 KDA"/>
    <property type="match status" value="1"/>
</dbReference>
<evidence type="ECO:0000256" key="7">
    <source>
        <dbReference type="ARBA" id="ARBA00022989"/>
    </source>
</evidence>
<gene>
    <name evidence="10" type="primary">LOC110700348</name>
</gene>
<evidence type="ECO:0000256" key="6">
    <source>
        <dbReference type="ARBA" id="ARBA00022692"/>
    </source>
</evidence>
<accession>A0A803L8H8</accession>
<feature type="transmembrane region" description="Helical" evidence="9">
    <location>
        <begin position="47"/>
        <end position="76"/>
    </location>
</feature>
<dbReference type="PANTHER" id="PTHR33203">
    <property type="entry name" value="OLEOSIN"/>
    <property type="match status" value="1"/>
</dbReference>
<dbReference type="GO" id="GO:0050826">
    <property type="term" value="P:response to freezing"/>
    <property type="evidence" value="ECO:0007669"/>
    <property type="project" value="TreeGrafter"/>
</dbReference>
<dbReference type="OMA" id="SWMINYM"/>
<keyword evidence="6 9" id="KW-0812">Transmembrane</keyword>
<keyword evidence="7 9" id="KW-1133">Transmembrane helix</keyword>
<evidence type="ECO:0000256" key="3">
    <source>
        <dbReference type="ARBA" id="ARBA00004502"/>
    </source>
</evidence>
<evidence type="ECO:0000256" key="4">
    <source>
        <dbReference type="ARBA" id="ARBA00010858"/>
    </source>
</evidence>
<comment type="subcellular location">
    <subcellularLocation>
        <location evidence="3">Lipid droplet</location>
    </subcellularLocation>
    <subcellularLocation>
        <location evidence="2">Membrane</location>
        <topology evidence="2">Multi-pass membrane protein</topology>
    </subcellularLocation>
</comment>
<evidence type="ECO:0000313" key="11">
    <source>
        <dbReference type="Proteomes" id="UP000596660"/>
    </source>
</evidence>
<evidence type="ECO:0008006" key="12">
    <source>
        <dbReference type="Google" id="ProtNLM"/>
    </source>
</evidence>
<dbReference type="GO" id="GO:0016020">
    <property type="term" value="C:membrane"/>
    <property type="evidence" value="ECO:0007669"/>
    <property type="project" value="UniProtKB-SubCell"/>
</dbReference>
<evidence type="ECO:0000256" key="9">
    <source>
        <dbReference type="SAM" id="Phobius"/>
    </source>
</evidence>
<dbReference type="InterPro" id="IPR000136">
    <property type="entry name" value="Oleosin"/>
</dbReference>
<organism evidence="10 11">
    <name type="scientific">Chenopodium quinoa</name>
    <name type="common">Quinoa</name>
    <dbReference type="NCBI Taxonomy" id="63459"/>
    <lineage>
        <taxon>Eukaryota</taxon>
        <taxon>Viridiplantae</taxon>
        <taxon>Streptophyta</taxon>
        <taxon>Embryophyta</taxon>
        <taxon>Tracheophyta</taxon>
        <taxon>Spermatophyta</taxon>
        <taxon>Magnoliopsida</taxon>
        <taxon>eudicotyledons</taxon>
        <taxon>Gunneridae</taxon>
        <taxon>Pentapetalae</taxon>
        <taxon>Caryophyllales</taxon>
        <taxon>Chenopodiaceae</taxon>
        <taxon>Chenopodioideae</taxon>
        <taxon>Atripliceae</taxon>
        <taxon>Chenopodium</taxon>
    </lineage>
</organism>
<keyword evidence="8 9" id="KW-0472">Membrane</keyword>
<evidence type="ECO:0000256" key="2">
    <source>
        <dbReference type="ARBA" id="ARBA00004141"/>
    </source>
</evidence>
<comment type="similarity">
    <text evidence="4">Belongs to the oleosin family.</text>
</comment>
<evidence type="ECO:0000313" key="10">
    <source>
        <dbReference type="EnsemblPlants" id="AUR62008167-RA:cds"/>
    </source>
</evidence>
<protein>
    <recommendedName>
        <fullName evidence="12">Oleosin</fullName>
    </recommendedName>
</protein>
<proteinExistence type="inferred from homology"/>
<dbReference type="KEGG" id="cqi:110700348"/>
<dbReference type="RefSeq" id="XP_021733566.1">
    <property type="nucleotide sequence ID" value="XM_021877874.1"/>
</dbReference>
<reference evidence="10" key="1">
    <citation type="journal article" date="2017" name="Nature">
        <title>The genome of Chenopodium quinoa.</title>
        <authorList>
            <person name="Jarvis D.E."/>
            <person name="Ho Y.S."/>
            <person name="Lightfoot D.J."/>
            <person name="Schmoeckel S.M."/>
            <person name="Li B."/>
            <person name="Borm T.J.A."/>
            <person name="Ohyanagi H."/>
            <person name="Mineta K."/>
            <person name="Michell C.T."/>
            <person name="Saber N."/>
            <person name="Kharbatia N.M."/>
            <person name="Rupper R.R."/>
            <person name="Sharp A.R."/>
            <person name="Dally N."/>
            <person name="Boughton B.A."/>
            <person name="Woo Y.H."/>
            <person name="Gao G."/>
            <person name="Schijlen E.G.W.M."/>
            <person name="Guo X."/>
            <person name="Momin A.A."/>
            <person name="Negrao S."/>
            <person name="Al-Babili S."/>
            <person name="Gehring C."/>
            <person name="Roessner U."/>
            <person name="Jung C."/>
            <person name="Murphy K."/>
            <person name="Arold S.T."/>
            <person name="Gojobori T."/>
            <person name="van der Linden C.G."/>
            <person name="van Loo E.N."/>
            <person name="Jellen E.N."/>
            <person name="Maughan P.J."/>
            <person name="Tester M."/>
        </authorList>
    </citation>
    <scope>NUCLEOTIDE SEQUENCE [LARGE SCALE GENOMIC DNA]</scope>
    <source>
        <strain evidence="10">cv. PI 614886</strain>
    </source>
</reference>
<dbReference type="OrthoDB" id="1929188at2759"/>
<dbReference type="GO" id="GO:0019915">
    <property type="term" value="P:lipid storage"/>
    <property type="evidence" value="ECO:0007669"/>
    <property type="project" value="TreeGrafter"/>
</dbReference>
<comment type="function">
    <text evidence="1">May have a structural role to stabilize the lipid body during desiccation of the seed by preventing coalescence of the oil. Probably interacts with both lipid and phospholipid moieties of lipid bodies. May also provide recognition signals for specific lipase anchorage in lipolysis during seedling growth.</text>
</comment>
<keyword evidence="11" id="KW-1185">Reference proteome</keyword>
<dbReference type="Proteomes" id="UP000596660">
    <property type="component" value="Unplaced"/>
</dbReference>
<dbReference type="AlphaFoldDB" id="A0A803L8H8"/>